<dbReference type="InterPro" id="IPR004875">
    <property type="entry name" value="DDE_SF_endonuclease_dom"/>
</dbReference>
<organism evidence="3 4">
    <name type="scientific">Aphanomyces astaci</name>
    <name type="common">Crayfish plague agent</name>
    <dbReference type="NCBI Taxonomy" id="112090"/>
    <lineage>
        <taxon>Eukaryota</taxon>
        <taxon>Sar</taxon>
        <taxon>Stramenopiles</taxon>
        <taxon>Oomycota</taxon>
        <taxon>Saprolegniomycetes</taxon>
        <taxon>Saprolegniales</taxon>
        <taxon>Verrucalvaceae</taxon>
        <taxon>Aphanomyces</taxon>
    </lineage>
</organism>
<dbReference type="VEuPathDB" id="FungiDB:H257_13067"/>
<dbReference type="GO" id="GO:0003677">
    <property type="term" value="F:DNA binding"/>
    <property type="evidence" value="ECO:0007669"/>
    <property type="project" value="UniProtKB-KW"/>
</dbReference>
<evidence type="ECO:0000259" key="2">
    <source>
        <dbReference type="PROSITE" id="PS51253"/>
    </source>
</evidence>
<dbReference type="PANTHER" id="PTHR19303">
    <property type="entry name" value="TRANSPOSON"/>
    <property type="match status" value="1"/>
</dbReference>
<dbReference type="InterPro" id="IPR050863">
    <property type="entry name" value="CenT-Element_Derived"/>
</dbReference>
<evidence type="ECO:0000313" key="4">
    <source>
        <dbReference type="Proteomes" id="UP000286510"/>
    </source>
</evidence>
<dbReference type="InterPro" id="IPR006600">
    <property type="entry name" value="HTH_CenpB_DNA-bd_dom"/>
</dbReference>
<evidence type="ECO:0000256" key="1">
    <source>
        <dbReference type="ARBA" id="ARBA00023125"/>
    </source>
</evidence>
<gene>
    <name evidence="3" type="ORF">DYB26_015604</name>
</gene>
<accession>A0A3R6Y9W0</accession>
<sequence>HLEKDLVTWIAAMQRAGWPVERYEVVIKANKILNHHFGVPRSVGRGWYARFESRHHDLSARMAQKLSKARNAVTREGITRYFFDLVKAALGFTCTAGDIYNVDETSLQTKGSSKKVVAVRGSKNVWKGDQKSSYHLTIVAAVAADGTPVPPAFILPGKSCATTVLDTCPVADAMITSSPKAFMNADLFDGWLECFGEWKLRQRAARPAVLVLDNCSSHLSVNSLPICEAYGICLVRIPANATHLLQPLDVALFRTFKRKISCGVTQCLQAMDSMTLPRDAAIKIAGEAFNTVFPAMDDPKKVNTAVANGFRTCGIWPLSLPRMLCRLKAAKKNGVKGSLGDDAWLKTQEFARDMALTLPPKQVGRKRVLTELNWHTRDGLRASAVQPKKRKK</sequence>
<comment type="caution">
    <text evidence="3">The sequence shown here is derived from an EMBL/GenBank/DDBJ whole genome shotgun (WGS) entry which is preliminary data.</text>
</comment>
<dbReference type="Pfam" id="PF03221">
    <property type="entry name" value="HTH_Tnp_Tc5"/>
    <property type="match status" value="1"/>
</dbReference>
<dbReference type="GO" id="GO:0005634">
    <property type="term" value="C:nucleus"/>
    <property type="evidence" value="ECO:0007669"/>
    <property type="project" value="TreeGrafter"/>
</dbReference>
<protein>
    <recommendedName>
        <fullName evidence="2">HTH CENPB-type domain-containing protein</fullName>
    </recommendedName>
</protein>
<dbReference type="AlphaFoldDB" id="A0A3R6Y9W0"/>
<dbReference type="PROSITE" id="PS51253">
    <property type="entry name" value="HTH_CENPB"/>
    <property type="match status" value="1"/>
</dbReference>
<feature type="non-terminal residue" evidence="3">
    <location>
        <position position="1"/>
    </location>
</feature>
<dbReference type="Gene3D" id="3.30.420.10">
    <property type="entry name" value="Ribonuclease H-like superfamily/Ribonuclease H"/>
    <property type="match status" value="1"/>
</dbReference>
<dbReference type="Proteomes" id="UP000286510">
    <property type="component" value="Unassembled WGS sequence"/>
</dbReference>
<dbReference type="InterPro" id="IPR036397">
    <property type="entry name" value="RNaseH_sf"/>
</dbReference>
<reference evidence="3 4" key="1">
    <citation type="submission" date="2018-08" db="EMBL/GenBank/DDBJ databases">
        <title>Aphanomyces genome sequencing and annotation.</title>
        <authorList>
            <person name="Minardi D."/>
            <person name="Oidtmann B."/>
            <person name="Van Der Giezen M."/>
            <person name="Studholme D.J."/>
        </authorList>
    </citation>
    <scope>NUCLEOTIDE SEQUENCE [LARGE SCALE GENOMIC DNA]</scope>
    <source>
        <strain evidence="3 4">FDL457</strain>
    </source>
</reference>
<dbReference type="EMBL" id="QUTF01006702">
    <property type="protein sequence ID" value="RHZ40354.1"/>
    <property type="molecule type" value="Genomic_DNA"/>
</dbReference>
<keyword evidence="1" id="KW-0238">DNA-binding</keyword>
<proteinExistence type="predicted"/>
<evidence type="ECO:0000313" key="3">
    <source>
        <dbReference type="EMBL" id="RHZ40354.1"/>
    </source>
</evidence>
<dbReference type="Pfam" id="PF03184">
    <property type="entry name" value="DDE_1"/>
    <property type="match status" value="1"/>
</dbReference>
<dbReference type="PANTHER" id="PTHR19303:SF57">
    <property type="entry name" value="HTH CENPB-TYPE DOMAIN-CONTAINING PROTEIN"/>
    <property type="match status" value="1"/>
</dbReference>
<name>A0A3R6Y9W0_APHAT</name>
<feature type="domain" description="HTH CENPB-type" evidence="2">
    <location>
        <begin position="1"/>
        <end position="61"/>
    </location>
</feature>